<evidence type="ECO:0000256" key="2">
    <source>
        <dbReference type="ARBA" id="ARBA00009695"/>
    </source>
</evidence>
<comment type="caution">
    <text evidence="9">The sequence shown here is derived from an EMBL/GenBank/DDBJ whole genome shotgun (WGS) entry which is preliminary data.</text>
</comment>
<dbReference type="Proteomes" id="UP000462501">
    <property type="component" value="Unassembled WGS sequence"/>
</dbReference>
<dbReference type="Gene3D" id="1.10.10.10">
    <property type="entry name" value="Winged helix-like DNA-binding domain superfamily/Winged helix DNA-binding domain"/>
    <property type="match status" value="2"/>
</dbReference>
<dbReference type="GO" id="GO:0006282">
    <property type="term" value="P:regulation of DNA repair"/>
    <property type="evidence" value="ECO:0007669"/>
    <property type="project" value="UniProtKB-UniRule"/>
</dbReference>
<feature type="domain" description="RecX first three-helical" evidence="7">
    <location>
        <begin position="59"/>
        <end position="97"/>
    </location>
</feature>
<dbReference type="AlphaFoldDB" id="A0A845T0Y1"/>
<evidence type="ECO:0000313" key="11">
    <source>
        <dbReference type="Proteomes" id="UP000462501"/>
    </source>
</evidence>
<evidence type="ECO:0000256" key="4">
    <source>
        <dbReference type="ARBA" id="ARBA00022490"/>
    </source>
</evidence>
<reference evidence="9 11" key="2">
    <citation type="submission" date="2019-06" db="EMBL/GenBank/DDBJ databases">
        <title>Draft genome sequences of 15 bacterial species constituting the stable defined intestinal microbiota of the GM15 gnotobiotic mouse model.</title>
        <authorList>
            <person name="Elie C."/>
            <person name="Mathieu A."/>
            <person name="Saliou A."/>
            <person name="Darnaud M."/>
            <person name="Leulier F."/>
            <person name="Tamellini A."/>
        </authorList>
    </citation>
    <scope>NUCLEOTIDE SEQUENCE [LARGE SCALE GENOMIC DNA]</scope>
    <source>
        <strain evidence="9 11">JM4-15</strain>
    </source>
</reference>
<dbReference type="HAMAP" id="MF_01114">
    <property type="entry name" value="RecX"/>
    <property type="match status" value="1"/>
</dbReference>
<organism evidence="9 11">
    <name type="scientific">Anaerotruncus colihominis</name>
    <dbReference type="NCBI Taxonomy" id="169435"/>
    <lineage>
        <taxon>Bacteria</taxon>
        <taxon>Bacillati</taxon>
        <taxon>Bacillota</taxon>
        <taxon>Clostridia</taxon>
        <taxon>Eubacteriales</taxon>
        <taxon>Oscillospiraceae</taxon>
        <taxon>Anaerotruncus</taxon>
    </lineage>
</organism>
<reference evidence="8 10" key="1">
    <citation type="submission" date="2018-08" db="EMBL/GenBank/DDBJ databases">
        <title>Murine metabolic-syndrome-specific gut microbial biobank.</title>
        <authorList>
            <person name="Liu C."/>
        </authorList>
    </citation>
    <scope>NUCLEOTIDE SEQUENCE [LARGE SCALE GENOMIC DNA]</scope>
    <source>
        <strain evidence="8 10">X69</strain>
    </source>
</reference>
<dbReference type="PANTHER" id="PTHR33602">
    <property type="entry name" value="REGULATORY PROTEIN RECX FAMILY PROTEIN"/>
    <property type="match status" value="1"/>
</dbReference>
<comment type="function">
    <text evidence="5">Modulates RecA activity.</text>
</comment>
<dbReference type="InterPro" id="IPR003783">
    <property type="entry name" value="Regulatory_RecX"/>
</dbReference>
<accession>A0A845T0Y1</accession>
<dbReference type="Pfam" id="PF02631">
    <property type="entry name" value="RecX_HTH2"/>
    <property type="match status" value="1"/>
</dbReference>
<keyword evidence="4 5" id="KW-0963">Cytoplasm</keyword>
<dbReference type="InterPro" id="IPR053926">
    <property type="entry name" value="RecX_HTH_1st"/>
</dbReference>
<evidence type="ECO:0000256" key="5">
    <source>
        <dbReference type="HAMAP-Rule" id="MF_01114"/>
    </source>
</evidence>
<protein>
    <recommendedName>
        <fullName evidence="3 5">Regulatory protein RecX</fullName>
    </recommendedName>
</protein>
<comment type="similarity">
    <text evidence="2 5">Belongs to the RecX family.</text>
</comment>
<comment type="subcellular location">
    <subcellularLocation>
        <location evidence="1 5">Cytoplasm</location>
    </subcellularLocation>
</comment>
<dbReference type="Proteomes" id="UP000446348">
    <property type="component" value="Unassembled WGS sequence"/>
</dbReference>
<evidence type="ECO:0000259" key="7">
    <source>
        <dbReference type="Pfam" id="PF21982"/>
    </source>
</evidence>
<evidence type="ECO:0000256" key="3">
    <source>
        <dbReference type="ARBA" id="ARBA00018111"/>
    </source>
</evidence>
<evidence type="ECO:0000313" key="10">
    <source>
        <dbReference type="Proteomes" id="UP000446348"/>
    </source>
</evidence>
<dbReference type="GO" id="GO:0005737">
    <property type="term" value="C:cytoplasm"/>
    <property type="evidence" value="ECO:0007669"/>
    <property type="project" value="UniProtKB-SubCell"/>
</dbReference>
<gene>
    <name evidence="5" type="primary">recX</name>
    <name evidence="8" type="ORF">D3Z39_03565</name>
    <name evidence="9" type="ORF">FMM72_13190</name>
</gene>
<dbReference type="EMBL" id="QXWZ01000004">
    <property type="protein sequence ID" value="NBI77962.1"/>
    <property type="molecule type" value="Genomic_DNA"/>
</dbReference>
<dbReference type="PANTHER" id="PTHR33602:SF1">
    <property type="entry name" value="REGULATORY PROTEIN RECX FAMILY PROTEIN"/>
    <property type="match status" value="1"/>
</dbReference>
<evidence type="ECO:0000259" key="6">
    <source>
        <dbReference type="Pfam" id="PF02631"/>
    </source>
</evidence>
<sequence>MTLTKIAMTKRGRVALYADGAFVMSLHPDVFAASGLSAGSQIDEDALRELSDAAELREARERALSMLSRQDYTAHGLRDRLTRHVGEEAARQAVERMKELGLVDDERYAARFAQELSERRHYGAARIRQELRRRGIDSQTAAQAVAALEENDPQAHILAVLLKKYPRAAGDETVRRRAWGALLRLGHSPSDVRRALDAFCGGRSGYDFD</sequence>
<dbReference type="InterPro" id="IPR053924">
    <property type="entry name" value="RecX_HTH_2nd"/>
</dbReference>
<dbReference type="OrthoDB" id="1734100at2"/>
<feature type="domain" description="RecX second three-helical" evidence="6">
    <location>
        <begin position="104"/>
        <end position="144"/>
    </location>
</feature>
<proteinExistence type="inferred from homology"/>
<evidence type="ECO:0000313" key="8">
    <source>
        <dbReference type="EMBL" id="NBI77962.1"/>
    </source>
</evidence>
<dbReference type="InterPro" id="IPR036388">
    <property type="entry name" value="WH-like_DNA-bd_sf"/>
</dbReference>
<evidence type="ECO:0000256" key="1">
    <source>
        <dbReference type="ARBA" id="ARBA00004496"/>
    </source>
</evidence>
<dbReference type="RefSeq" id="WP_160208857.1">
    <property type="nucleotide sequence ID" value="NZ_CAMUSJ010000005.1"/>
</dbReference>
<name>A0A845T0Y1_9FIRM</name>
<evidence type="ECO:0000313" key="9">
    <source>
        <dbReference type="EMBL" id="NDO40172.1"/>
    </source>
</evidence>
<dbReference type="Pfam" id="PF21982">
    <property type="entry name" value="RecX_HTH1"/>
    <property type="match status" value="1"/>
</dbReference>
<dbReference type="EMBL" id="VIQT01000019">
    <property type="protein sequence ID" value="NDO40172.1"/>
    <property type="molecule type" value="Genomic_DNA"/>
</dbReference>